<evidence type="ECO:0000256" key="7">
    <source>
        <dbReference type="SAM" id="SignalP"/>
    </source>
</evidence>
<evidence type="ECO:0000256" key="3">
    <source>
        <dbReference type="ARBA" id="ARBA00023295"/>
    </source>
</evidence>
<evidence type="ECO:0000256" key="4">
    <source>
        <dbReference type="ARBA" id="ARBA00023326"/>
    </source>
</evidence>
<keyword evidence="4 6" id="KW-0624">Polysaccharide degradation</keyword>
<dbReference type="PANTHER" id="PTHR31490">
    <property type="entry name" value="GLYCOSYL HYDROLASE"/>
    <property type="match status" value="1"/>
</dbReference>
<keyword evidence="3 6" id="KW-0326">Glycosidase</keyword>
<evidence type="ECO:0000256" key="5">
    <source>
        <dbReference type="PROSITE-ProRule" id="PRU10061"/>
    </source>
</evidence>
<dbReference type="Gene3D" id="3.20.20.80">
    <property type="entry name" value="Glycosidases"/>
    <property type="match status" value="1"/>
</dbReference>
<sequence>MRLYKTLIAPSLLVACLATSCANSNEAATAQEATNQPATALAQATAPQAAAAPATLKGALKDAFYIGAALNGRQAYERDEQAKAIIEANFNTISPENLLKWESVHPKPEVYNFEPADKYVAFGERNDMFIVGHALVWHNQTPDWVFEDGNGKPASREVLLKRMQDHISTVVGRYKGKIDSWDVVNEALNDDGTLRQSKWLQIIGEEFLVKAFEAAHAADPELELYYNDYNLWKPAKREGAVRLVRSLQEKGIKVAGVGMQGHYGLKSPSLEDIEASIKAFSDLGVKVSFTELDIDVLPNPSGRAGADIDATFEVDEKYNIYTDGLPDSVQQQLTQRYEELFRLFLKHSDKIDRVTFWGVTDNDSWLNNWPIRGRTSYPMVFDRNYQPKPAFEAIMKAAVNYK</sequence>
<feature type="active site" description="Nucleophile" evidence="5">
    <location>
        <position position="291"/>
    </location>
</feature>
<dbReference type="InterPro" id="IPR017853">
    <property type="entry name" value="GH"/>
</dbReference>
<organism evidence="9 10">
    <name type="scientific">Pontibacter saemangeumensis</name>
    <dbReference type="NCBI Taxonomy" id="1084525"/>
    <lineage>
        <taxon>Bacteria</taxon>
        <taxon>Pseudomonadati</taxon>
        <taxon>Bacteroidota</taxon>
        <taxon>Cytophagia</taxon>
        <taxon>Cytophagales</taxon>
        <taxon>Hymenobacteraceae</taxon>
        <taxon>Pontibacter</taxon>
    </lineage>
</organism>
<evidence type="ECO:0000256" key="1">
    <source>
        <dbReference type="ARBA" id="ARBA00022801"/>
    </source>
</evidence>
<comment type="similarity">
    <text evidence="6">Belongs to the glycosyl hydrolase 10 (cellulase F) family.</text>
</comment>
<evidence type="ECO:0000313" key="9">
    <source>
        <dbReference type="EMBL" id="GAA4443901.1"/>
    </source>
</evidence>
<dbReference type="PROSITE" id="PS51257">
    <property type="entry name" value="PROKAR_LIPOPROTEIN"/>
    <property type="match status" value="1"/>
</dbReference>
<dbReference type="InterPro" id="IPR044846">
    <property type="entry name" value="GH10"/>
</dbReference>
<keyword evidence="2 6" id="KW-0119">Carbohydrate metabolism</keyword>
<name>A0ABP8M621_9BACT</name>
<evidence type="ECO:0000256" key="6">
    <source>
        <dbReference type="RuleBase" id="RU361174"/>
    </source>
</evidence>
<dbReference type="Proteomes" id="UP001500552">
    <property type="component" value="Unassembled WGS sequence"/>
</dbReference>
<reference evidence="10" key="1">
    <citation type="journal article" date="2019" name="Int. J. Syst. Evol. Microbiol.">
        <title>The Global Catalogue of Microorganisms (GCM) 10K type strain sequencing project: providing services to taxonomists for standard genome sequencing and annotation.</title>
        <authorList>
            <consortium name="The Broad Institute Genomics Platform"/>
            <consortium name="The Broad Institute Genome Sequencing Center for Infectious Disease"/>
            <person name="Wu L."/>
            <person name="Ma J."/>
        </authorList>
    </citation>
    <scope>NUCLEOTIDE SEQUENCE [LARGE SCALE GENOMIC DNA]</scope>
    <source>
        <strain evidence="10">JCM 17926</strain>
    </source>
</reference>
<dbReference type="Pfam" id="PF00331">
    <property type="entry name" value="Glyco_hydro_10"/>
    <property type="match status" value="1"/>
</dbReference>
<dbReference type="PROSITE" id="PS51760">
    <property type="entry name" value="GH10_2"/>
    <property type="match status" value="1"/>
</dbReference>
<evidence type="ECO:0000256" key="2">
    <source>
        <dbReference type="ARBA" id="ARBA00023277"/>
    </source>
</evidence>
<comment type="catalytic activity">
    <reaction evidence="6">
        <text>Endohydrolysis of (1-&gt;4)-beta-D-xylosidic linkages in xylans.</text>
        <dbReference type="EC" id="3.2.1.8"/>
    </reaction>
</comment>
<dbReference type="PROSITE" id="PS00591">
    <property type="entry name" value="GH10_1"/>
    <property type="match status" value="1"/>
</dbReference>
<dbReference type="EC" id="3.2.1.8" evidence="6"/>
<dbReference type="InterPro" id="IPR001000">
    <property type="entry name" value="GH10_dom"/>
</dbReference>
<dbReference type="SMART" id="SM00633">
    <property type="entry name" value="Glyco_10"/>
    <property type="match status" value="1"/>
</dbReference>
<dbReference type="InterPro" id="IPR031158">
    <property type="entry name" value="GH10_AS"/>
</dbReference>
<comment type="caution">
    <text evidence="9">The sequence shown here is derived from an EMBL/GenBank/DDBJ whole genome shotgun (WGS) entry which is preliminary data.</text>
</comment>
<feature type="domain" description="GH10" evidence="8">
    <location>
        <begin position="50"/>
        <end position="397"/>
    </location>
</feature>
<proteinExistence type="inferred from homology"/>
<dbReference type="PRINTS" id="PR00134">
    <property type="entry name" value="GLHYDRLASE10"/>
</dbReference>
<dbReference type="RefSeq" id="WP_345162704.1">
    <property type="nucleotide sequence ID" value="NZ_BAABHC010000039.1"/>
</dbReference>
<keyword evidence="7" id="KW-0732">Signal</keyword>
<protein>
    <recommendedName>
        <fullName evidence="6">Beta-xylanase</fullName>
        <ecNumber evidence="6">3.2.1.8</ecNumber>
    </recommendedName>
</protein>
<keyword evidence="10" id="KW-1185">Reference proteome</keyword>
<evidence type="ECO:0000259" key="8">
    <source>
        <dbReference type="PROSITE" id="PS51760"/>
    </source>
</evidence>
<dbReference type="PANTHER" id="PTHR31490:SF90">
    <property type="entry name" value="ENDO-1,4-BETA-XYLANASE A"/>
    <property type="match status" value="1"/>
</dbReference>
<feature type="chain" id="PRO_5046809098" description="Beta-xylanase" evidence="7">
    <location>
        <begin position="28"/>
        <end position="402"/>
    </location>
</feature>
<evidence type="ECO:0000313" key="10">
    <source>
        <dbReference type="Proteomes" id="UP001500552"/>
    </source>
</evidence>
<dbReference type="SUPFAM" id="SSF51445">
    <property type="entry name" value="(Trans)glycosidases"/>
    <property type="match status" value="1"/>
</dbReference>
<dbReference type="EMBL" id="BAABHC010000039">
    <property type="protein sequence ID" value="GAA4443901.1"/>
    <property type="molecule type" value="Genomic_DNA"/>
</dbReference>
<feature type="signal peptide" evidence="7">
    <location>
        <begin position="1"/>
        <end position="27"/>
    </location>
</feature>
<keyword evidence="1 6" id="KW-0378">Hydrolase</keyword>
<accession>A0ABP8M621</accession>
<gene>
    <name evidence="9" type="ORF">GCM10023188_45120</name>
</gene>